<reference evidence="2 3" key="1">
    <citation type="submission" date="2018-07" db="EMBL/GenBank/DDBJ databases">
        <title>A high quality draft genome assembly of the barn swallow (H. rustica rustica).</title>
        <authorList>
            <person name="Formenti G."/>
            <person name="Chiara M."/>
            <person name="Poveda L."/>
            <person name="Francoijs K.-J."/>
            <person name="Bonisoli-Alquati A."/>
            <person name="Canova L."/>
            <person name="Gianfranceschi L."/>
            <person name="Horner D.S."/>
            <person name="Saino N."/>
        </authorList>
    </citation>
    <scope>NUCLEOTIDE SEQUENCE [LARGE SCALE GENOMIC DNA]</scope>
    <source>
        <strain evidence="2">Chelidonia</strain>
        <tissue evidence="2">Blood</tissue>
    </source>
</reference>
<feature type="region of interest" description="Disordered" evidence="1">
    <location>
        <begin position="1"/>
        <end position="23"/>
    </location>
</feature>
<proteinExistence type="predicted"/>
<dbReference type="Proteomes" id="UP000269221">
    <property type="component" value="Unassembled WGS sequence"/>
</dbReference>
<name>A0A3M0JME8_HIRRU</name>
<gene>
    <name evidence="2" type="ORF">DUI87_22829</name>
</gene>
<organism evidence="2 3">
    <name type="scientific">Hirundo rustica rustica</name>
    <dbReference type="NCBI Taxonomy" id="333673"/>
    <lineage>
        <taxon>Eukaryota</taxon>
        <taxon>Metazoa</taxon>
        <taxon>Chordata</taxon>
        <taxon>Craniata</taxon>
        <taxon>Vertebrata</taxon>
        <taxon>Euteleostomi</taxon>
        <taxon>Archelosauria</taxon>
        <taxon>Archosauria</taxon>
        <taxon>Dinosauria</taxon>
        <taxon>Saurischia</taxon>
        <taxon>Theropoda</taxon>
        <taxon>Coelurosauria</taxon>
        <taxon>Aves</taxon>
        <taxon>Neognathae</taxon>
        <taxon>Neoaves</taxon>
        <taxon>Telluraves</taxon>
        <taxon>Australaves</taxon>
        <taxon>Passeriformes</taxon>
        <taxon>Sylvioidea</taxon>
        <taxon>Hirundinidae</taxon>
        <taxon>Hirundo</taxon>
    </lineage>
</organism>
<evidence type="ECO:0000313" key="2">
    <source>
        <dbReference type="EMBL" id="RMC00224.1"/>
    </source>
</evidence>
<accession>A0A3M0JME8</accession>
<dbReference type="EMBL" id="QRBI01000144">
    <property type="protein sequence ID" value="RMC00224.1"/>
    <property type="molecule type" value="Genomic_DNA"/>
</dbReference>
<protein>
    <submittedName>
        <fullName evidence="2">Uncharacterized protein</fullName>
    </submittedName>
</protein>
<dbReference type="AlphaFoldDB" id="A0A3M0JME8"/>
<evidence type="ECO:0000256" key="1">
    <source>
        <dbReference type="SAM" id="MobiDB-lite"/>
    </source>
</evidence>
<sequence length="110" mass="12865">MLPVPLWLKEQKKKDPPTGNQEVLYGTEQGEENRRESAMGIVLQSDFLCSLEDLYRKRQSSEQEMTVQWPDCNNNWNYTQQNPSVLIYYMNLRAKGKGQFVSTNFQHSGF</sequence>
<keyword evidence="3" id="KW-1185">Reference proteome</keyword>
<evidence type="ECO:0000313" key="3">
    <source>
        <dbReference type="Proteomes" id="UP000269221"/>
    </source>
</evidence>
<comment type="caution">
    <text evidence="2">The sequence shown here is derived from an EMBL/GenBank/DDBJ whole genome shotgun (WGS) entry which is preliminary data.</text>
</comment>